<evidence type="ECO:0000256" key="1">
    <source>
        <dbReference type="SAM" id="MobiDB-lite"/>
    </source>
</evidence>
<dbReference type="AlphaFoldDB" id="A0AAV4TEG9"/>
<feature type="region of interest" description="Disordered" evidence="1">
    <location>
        <begin position="69"/>
        <end position="97"/>
    </location>
</feature>
<dbReference type="Proteomes" id="UP001054837">
    <property type="component" value="Unassembled WGS sequence"/>
</dbReference>
<feature type="compositionally biased region" description="Polar residues" evidence="1">
    <location>
        <begin position="69"/>
        <end position="79"/>
    </location>
</feature>
<protein>
    <submittedName>
        <fullName evidence="2">Uncharacterized protein</fullName>
    </submittedName>
</protein>
<name>A0AAV4TEG9_9ARAC</name>
<keyword evidence="3" id="KW-1185">Reference proteome</keyword>
<evidence type="ECO:0000313" key="2">
    <source>
        <dbReference type="EMBL" id="GIY42363.1"/>
    </source>
</evidence>
<gene>
    <name evidence="2" type="ORF">CDAR_511021</name>
</gene>
<accession>A0AAV4TEG9</accession>
<proteinExistence type="predicted"/>
<comment type="caution">
    <text evidence="2">The sequence shown here is derived from an EMBL/GenBank/DDBJ whole genome shotgun (WGS) entry which is preliminary data.</text>
</comment>
<evidence type="ECO:0000313" key="3">
    <source>
        <dbReference type="Proteomes" id="UP001054837"/>
    </source>
</evidence>
<dbReference type="EMBL" id="BPLQ01009186">
    <property type="protein sequence ID" value="GIY42363.1"/>
    <property type="molecule type" value="Genomic_DNA"/>
</dbReference>
<reference evidence="2 3" key="1">
    <citation type="submission" date="2021-06" db="EMBL/GenBank/DDBJ databases">
        <title>Caerostris darwini draft genome.</title>
        <authorList>
            <person name="Kono N."/>
            <person name="Arakawa K."/>
        </authorList>
    </citation>
    <scope>NUCLEOTIDE SEQUENCE [LARGE SCALE GENOMIC DNA]</scope>
</reference>
<organism evidence="2 3">
    <name type="scientific">Caerostris darwini</name>
    <dbReference type="NCBI Taxonomy" id="1538125"/>
    <lineage>
        <taxon>Eukaryota</taxon>
        <taxon>Metazoa</taxon>
        <taxon>Ecdysozoa</taxon>
        <taxon>Arthropoda</taxon>
        <taxon>Chelicerata</taxon>
        <taxon>Arachnida</taxon>
        <taxon>Araneae</taxon>
        <taxon>Araneomorphae</taxon>
        <taxon>Entelegynae</taxon>
        <taxon>Araneoidea</taxon>
        <taxon>Araneidae</taxon>
        <taxon>Caerostris</taxon>
    </lineage>
</organism>
<sequence>MIAPPKCYFIIEEIFKLSTFMGKTRKWLGAITTHVCTMVPYESAWHSRIKRNATILSASVPNFGIDSAAVSQPSASGLSSREPWTALPPDTPEIDAK</sequence>